<feature type="compositionally biased region" description="Polar residues" evidence="2">
    <location>
        <begin position="35"/>
        <end position="50"/>
    </location>
</feature>
<dbReference type="STRING" id="930992.A0A0C9ZI05"/>
<reference evidence="4" key="2">
    <citation type="submission" date="2015-01" db="EMBL/GenBank/DDBJ databases">
        <title>Evolutionary Origins and Diversification of the Mycorrhizal Mutualists.</title>
        <authorList>
            <consortium name="DOE Joint Genome Institute"/>
            <consortium name="Mycorrhizal Genomics Consortium"/>
            <person name="Kohler A."/>
            <person name="Kuo A."/>
            <person name="Nagy L.G."/>
            <person name="Floudas D."/>
            <person name="Copeland A."/>
            <person name="Barry K.W."/>
            <person name="Cichocki N."/>
            <person name="Veneault-Fourrey C."/>
            <person name="LaButti K."/>
            <person name="Lindquist E.A."/>
            <person name="Lipzen A."/>
            <person name="Lundell T."/>
            <person name="Morin E."/>
            <person name="Murat C."/>
            <person name="Riley R."/>
            <person name="Ohm R."/>
            <person name="Sun H."/>
            <person name="Tunlid A."/>
            <person name="Henrissat B."/>
            <person name="Grigoriev I.V."/>
            <person name="Hibbett D.S."/>
            <person name="Martin F."/>
        </authorList>
    </citation>
    <scope>NUCLEOTIDE SEQUENCE [LARGE SCALE GENOMIC DNA]</scope>
    <source>
        <strain evidence="4">UH-Slu-Lm8-n1</strain>
    </source>
</reference>
<evidence type="ECO:0000313" key="4">
    <source>
        <dbReference type="Proteomes" id="UP000054485"/>
    </source>
</evidence>
<dbReference type="OrthoDB" id="2692780at2759"/>
<dbReference type="EMBL" id="KN835482">
    <property type="protein sequence ID" value="KIK37000.1"/>
    <property type="molecule type" value="Genomic_DNA"/>
</dbReference>
<dbReference type="AlphaFoldDB" id="A0A0C9ZI05"/>
<gene>
    <name evidence="3" type="ORF">CY34DRAFT_16004</name>
</gene>
<accession>A0A0C9ZI05</accession>
<feature type="coiled-coil region" evidence="1">
    <location>
        <begin position="58"/>
        <end position="85"/>
    </location>
</feature>
<dbReference type="Proteomes" id="UP000054485">
    <property type="component" value="Unassembled WGS sequence"/>
</dbReference>
<protein>
    <submittedName>
        <fullName evidence="3">Uncharacterized protein</fullName>
    </submittedName>
</protein>
<evidence type="ECO:0000256" key="1">
    <source>
        <dbReference type="SAM" id="Coils"/>
    </source>
</evidence>
<name>A0A0C9ZI05_9AGAM</name>
<evidence type="ECO:0000256" key="2">
    <source>
        <dbReference type="SAM" id="MobiDB-lite"/>
    </source>
</evidence>
<sequence length="227" mass="25567">MSHVEGSPAVSGSESSSTSGSTRSRVRNRQEENNHTSPTMDQQGECNGHSQAADASALARQRHRIVQLEEKLETFESGCAAKERQSNYFMAQGRAIRRVVTLFDNIEDLVTENDRRYEDDGEDTNVDQDRLQIGYVCLTHTLPWFHKRGAEIEYDDYLQLLKMLRLGADGAQGDDTSKLKSLVAEWVNREFKPDPPVDPDDKHTHGFTNDACGKLLCPAELDWNDPL</sequence>
<reference evidence="3 4" key="1">
    <citation type="submission" date="2014-04" db="EMBL/GenBank/DDBJ databases">
        <authorList>
            <consortium name="DOE Joint Genome Institute"/>
            <person name="Kuo A."/>
            <person name="Ruytinx J."/>
            <person name="Rineau F."/>
            <person name="Colpaert J."/>
            <person name="Kohler A."/>
            <person name="Nagy L.G."/>
            <person name="Floudas D."/>
            <person name="Copeland A."/>
            <person name="Barry K.W."/>
            <person name="Cichocki N."/>
            <person name="Veneault-Fourrey C."/>
            <person name="LaButti K."/>
            <person name="Lindquist E.A."/>
            <person name="Lipzen A."/>
            <person name="Lundell T."/>
            <person name="Morin E."/>
            <person name="Murat C."/>
            <person name="Sun H."/>
            <person name="Tunlid A."/>
            <person name="Henrissat B."/>
            <person name="Grigoriev I.V."/>
            <person name="Hibbett D.S."/>
            <person name="Martin F."/>
            <person name="Nordberg H.P."/>
            <person name="Cantor M.N."/>
            <person name="Hua S.X."/>
        </authorList>
    </citation>
    <scope>NUCLEOTIDE SEQUENCE [LARGE SCALE GENOMIC DNA]</scope>
    <source>
        <strain evidence="3 4">UH-Slu-Lm8-n1</strain>
    </source>
</reference>
<proteinExistence type="predicted"/>
<dbReference type="InParanoid" id="A0A0C9ZI05"/>
<keyword evidence="4" id="KW-1185">Reference proteome</keyword>
<keyword evidence="1" id="KW-0175">Coiled coil</keyword>
<dbReference type="InterPro" id="IPR046521">
    <property type="entry name" value="DUF6698"/>
</dbReference>
<dbReference type="Pfam" id="PF20414">
    <property type="entry name" value="DUF6698"/>
    <property type="match status" value="1"/>
</dbReference>
<organism evidence="3 4">
    <name type="scientific">Suillus luteus UH-Slu-Lm8-n1</name>
    <dbReference type="NCBI Taxonomy" id="930992"/>
    <lineage>
        <taxon>Eukaryota</taxon>
        <taxon>Fungi</taxon>
        <taxon>Dikarya</taxon>
        <taxon>Basidiomycota</taxon>
        <taxon>Agaricomycotina</taxon>
        <taxon>Agaricomycetes</taxon>
        <taxon>Agaricomycetidae</taxon>
        <taxon>Boletales</taxon>
        <taxon>Suillineae</taxon>
        <taxon>Suillaceae</taxon>
        <taxon>Suillus</taxon>
    </lineage>
</organism>
<feature type="region of interest" description="Disordered" evidence="2">
    <location>
        <begin position="1"/>
        <end position="58"/>
    </location>
</feature>
<feature type="compositionally biased region" description="Low complexity" evidence="2">
    <location>
        <begin position="1"/>
        <end position="23"/>
    </location>
</feature>
<evidence type="ECO:0000313" key="3">
    <source>
        <dbReference type="EMBL" id="KIK37000.1"/>
    </source>
</evidence>
<dbReference type="HOGENOM" id="CLU_035918_5_2_1"/>